<dbReference type="EMBL" id="GBXM01076504">
    <property type="protein sequence ID" value="JAH32073.1"/>
    <property type="molecule type" value="Transcribed_RNA"/>
</dbReference>
<sequence length="60" mass="6935">MVTGPKKTHLQSPHNHLSPWQRLSRSLSLSLSHSFTHSLSLLSQVSHLISFSFFYFFSFD</sequence>
<organism evidence="1">
    <name type="scientific">Anguilla anguilla</name>
    <name type="common">European freshwater eel</name>
    <name type="synonym">Muraena anguilla</name>
    <dbReference type="NCBI Taxonomy" id="7936"/>
    <lineage>
        <taxon>Eukaryota</taxon>
        <taxon>Metazoa</taxon>
        <taxon>Chordata</taxon>
        <taxon>Craniata</taxon>
        <taxon>Vertebrata</taxon>
        <taxon>Euteleostomi</taxon>
        <taxon>Actinopterygii</taxon>
        <taxon>Neopterygii</taxon>
        <taxon>Teleostei</taxon>
        <taxon>Anguilliformes</taxon>
        <taxon>Anguillidae</taxon>
        <taxon>Anguilla</taxon>
    </lineage>
</organism>
<accession>A0A0E9RUX0</accession>
<dbReference type="AlphaFoldDB" id="A0A0E9RUX0"/>
<proteinExistence type="predicted"/>
<name>A0A0E9RUX0_ANGAN</name>
<reference evidence="1" key="1">
    <citation type="submission" date="2014-11" db="EMBL/GenBank/DDBJ databases">
        <authorList>
            <person name="Amaro Gonzalez C."/>
        </authorList>
    </citation>
    <scope>NUCLEOTIDE SEQUENCE</scope>
</reference>
<evidence type="ECO:0000313" key="1">
    <source>
        <dbReference type="EMBL" id="JAH32073.1"/>
    </source>
</evidence>
<reference evidence="1" key="2">
    <citation type="journal article" date="2015" name="Fish Shellfish Immunol.">
        <title>Early steps in the European eel (Anguilla anguilla)-Vibrio vulnificus interaction in the gills: Role of the RtxA13 toxin.</title>
        <authorList>
            <person name="Callol A."/>
            <person name="Pajuelo D."/>
            <person name="Ebbesson L."/>
            <person name="Teles M."/>
            <person name="MacKenzie S."/>
            <person name="Amaro C."/>
        </authorList>
    </citation>
    <scope>NUCLEOTIDE SEQUENCE</scope>
</reference>
<protein>
    <submittedName>
        <fullName evidence="1">Uncharacterized protein</fullName>
    </submittedName>
</protein>